<proteinExistence type="predicted"/>
<feature type="region of interest" description="Disordered" evidence="1">
    <location>
        <begin position="76"/>
        <end position="95"/>
    </location>
</feature>
<dbReference type="RefSeq" id="WP_076822862.1">
    <property type="nucleotide sequence ID" value="NZ_MOMC01000125.1"/>
</dbReference>
<dbReference type="Proteomes" id="UP000188929">
    <property type="component" value="Unassembled WGS sequence"/>
</dbReference>
<keyword evidence="3" id="KW-1185">Reference proteome</keyword>
<gene>
    <name evidence="2" type="ORF">BL253_36970</name>
</gene>
<organism evidence="2 3">
    <name type="scientific">Pseudofrankia asymbiotica</name>
    <dbReference type="NCBI Taxonomy" id="1834516"/>
    <lineage>
        <taxon>Bacteria</taxon>
        <taxon>Bacillati</taxon>
        <taxon>Actinomycetota</taxon>
        <taxon>Actinomycetes</taxon>
        <taxon>Frankiales</taxon>
        <taxon>Frankiaceae</taxon>
        <taxon>Pseudofrankia</taxon>
    </lineage>
</organism>
<evidence type="ECO:0000256" key="1">
    <source>
        <dbReference type="SAM" id="MobiDB-lite"/>
    </source>
</evidence>
<dbReference type="EMBL" id="MOMC01000125">
    <property type="protein sequence ID" value="ONH22030.1"/>
    <property type="molecule type" value="Genomic_DNA"/>
</dbReference>
<dbReference type="AlphaFoldDB" id="A0A1V2HZB9"/>
<evidence type="ECO:0000313" key="3">
    <source>
        <dbReference type="Proteomes" id="UP000188929"/>
    </source>
</evidence>
<evidence type="ECO:0000313" key="2">
    <source>
        <dbReference type="EMBL" id="ONH22030.1"/>
    </source>
</evidence>
<name>A0A1V2HZB9_9ACTN</name>
<sequence length="95" mass="10315">MALRVDRIDYQPDSYLDTALADLCYQAIHDRTDQRPGTRGGSAVIRAVLPSHRQPCLAALENAGLEGVDEFTLYAPPPAINRDEPSARPRPAAAS</sequence>
<protein>
    <submittedName>
        <fullName evidence="2">Uncharacterized protein</fullName>
    </submittedName>
</protein>
<comment type="caution">
    <text evidence="2">The sequence shown here is derived from an EMBL/GenBank/DDBJ whole genome shotgun (WGS) entry which is preliminary data.</text>
</comment>
<accession>A0A1V2HZB9</accession>
<reference evidence="3" key="1">
    <citation type="submission" date="2016-10" db="EMBL/GenBank/DDBJ databases">
        <title>Frankia sp. NRRL B-16386 Genome sequencing.</title>
        <authorList>
            <person name="Ghodhbane-Gtari F."/>
            <person name="Swanson E."/>
            <person name="Gueddou A."/>
            <person name="Hezbri K."/>
            <person name="Ktari K."/>
            <person name="Nouioui I."/>
            <person name="Morris K."/>
            <person name="Simpson S."/>
            <person name="Abebe-Akele F."/>
            <person name="Thomas K."/>
            <person name="Gtari M."/>
            <person name="Tisa L.S."/>
        </authorList>
    </citation>
    <scope>NUCLEOTIDE SEQUENCE [LARGE SCALE GENOMIC DNA]</scope>
    <source>
        <strain evidence="3">NRRL B-16386</strain>
    </source>
</reference>